<dbReference type="RefSeq" id="WP_014235252.1">
    <property type="nucleotide sequence ID" value="NZ_SHKM01000001.1"/>
</dbReference>
<evidence type="ECO:0000259" key="5">
    <source>
        <dbReference type="PROSITE" id="PS51077"/>
    </source>
</evidence>
<sequence length="277" mass="30203">MAESASSAGKASPRAAAKTAGEKPESRSSIQVIERMMSLLDALSAQPDPASLKQLAQATQLHPSTAHRILAAMTHARFVERHDQGTYRLGIRLLELGNLVKSRINLREVALPFMQTLHETIGEAINLGVRRDDEIVYIERTSSGRSLVRVVYLVGGSAPLHLTSVGKLFLAEAGAQEVKEYAKRTGLPGKTPHSLTTMAALEKELDKIRRHGIAFDNEEAEIGLKCVAAPIHDDEGHLVACLSVSAPTDRHNPDWVDQVRRTADEISQALGYSKPRK</sequence>
<dbReference type="Gene3D" id="3.30.450.40">
    <property type="match status" value="1"/>
</dbReference>
<evidence type="ECO:0000256" key="2">
    <source>
        <dbReference type="ARBA" id="ARBA00023125"/>
    </source>
</evidence>
<dbReference type="PROSITE" id="PS51078">
    <property type="entry name" value="ICLR_ED"/>
    <property type="match status" value="1"/>
</dbReference>
<dbReference type="InterPro" id="IPR036390">
    <property type="entry name" value="WH_DNA-bd_sf"/>
</dbReference>
<dbReference type="InterPro" id="IPR036388">
    <property type="entry name" value="WH-like_DNA-bd_sf"/>
</dbReference>
<organism evidence="7 8">
    <name type="scientific">Azospira oryzae</name>
    <dbReference type="NCBI Taxonomy" id="146939"/>
    <lineage>
        <taxon>Bacteria</taxon>
        <taxon>Pseudomonadati</taxon>
        <taxon>Pseudomonadota</taxon>
        <taxon>Betaproteobacteria</taxon>
        <taxon>Rhodocyclales</taxon>
        <taxon>Rhodocyclaceae</taxon>
        <taxon>Azospira</taxon>
    </lineage>
</organism>
<dbReference type="SMART" id="SM00346">
    <property type="entry name" value="HTH_ICLR"/>
    <property type="match status" value="1"/>
</dbReference>
<dbReference type="SUPFAM" id="SSF55781">
    <property type="entry name" value="GAF domain-like"/>
    <property type="match status" value="1"/>
</dbReference>
<comment type="caution">
    <text evidence="7">The sequence shown here is derived from an EMBL/GenBank/DDBJ whole genome shotgun (WGS) entry which is preliminary data.</text>
</comment>
<dbReference type="Proteomes" id="UP000292136">
    <property type="component" value="Unassembled WGS sequence"/>
</dbReference>
<dbReference type="Pfam" id="PF09339">
    <property type="entry name" value="HTH_IclR"/>
    <property type="match status" value="1"/>
</dbReference>
<dbReference type="InterPro" id="IPR005471">
    <property type="entry name" value="Tscrpt_reg_IclR_N"/>
</dbReference>
<evidence type="ECO:0000313" key="7">
    <source>
        <dbReference type="EMBL" id="RZT90851.1"/>
    </source>
</evidence>
<keyword evidence="8" id="KW-1185">Reference proteome</keyword>
<dbReference type="InterPro" id="IPR014757">
    <property type="entry name" value="Tscrpt_reg_IclR_C"/>
</dbReference>
<feature type="domain" description="IclR-ED" evidence="6">
    <location>
        <begin position="92"/>
        <end position="272"/>
    </location>
</feature>
<evidence type="ECO:0000313" key="8">
    <source>
        <dbReference type="Proteomes" id="UP000292136"/>
    </source>
</evidence>
<dbReference type="SUPFAM" id="SSF46785">
    <property type="entry name" value="Winged helix' DNA-binding domain"/>
    <property type="match status" value="1"/>
</dbReference>
<dbReference type="Gene3D" id="1.10.10.10">
    <property type="entry name" value="Winged helix-like DNA-binding domain superfamily/Winged helix DNA-binding domain"/>
    <property type="match status" value="1"/>
</dbReference>
<accession>A0ABY0IUJ1</accession>
<feature type="region of interest" description="Disordered" evidence="4">
    <location>
        <begin position="1"/>
        <end position="28"/>
    </location>
</feature>
<dbReference type="PANTHER" id="PTHR30136:SF24">
    <property type="entry name" value="HTH-TYPE TRANSCRIPTIONAL REPRESSOR ALLR"/>
    <property type="match status" value="1"/>
</dbReference>
<reference evidence="7 8" key="1">
    <citation type="submission" date="2019-02" db="EMBL/GenBank/DDBJ databases">
        <title>Genomic Encyclopedia of Type Strains, Phase IV (KMG-IV): sequencing the most valuable type-strain genomes for metagenomic binning, comparative biology and taxonomic classification.</title>
        <authorList>
            <person name="Goeker M."/>
        </authorList>
    </citation>
    <scope>NUCLEOTIDE SEQUENCE [LARGE SCALE GENOMIC DNA]</scope>
    <source>
        <strain evidence="7 8">DSM 21223</strain>
    </source>
</reference>
<evidence type="ECO:0000256" key="1">
    <source>
        <dbReference type="ARBA" id="ARBA00023015"/>
    </source>
</evidence>
<gene>
    <name evidence="7" type="ORF">EV678_1673</name>
</gene>
<dbReference type="EMBL" id="SHKM01000001">
    <property type="protein sequence ID" value="RZT90851.1"/>
    <property type="molecule type" value="Genomic_DNA"/>
</dbReference>
<evidence type="ECO:0000256" key="4">
    <source>
        <dbReference type="SAM" id="MobiDB-lite"/>
    </source>
</evidence>
<dbReference type="PROSITE" id="PS51077">
    <property type="entry name" value="HTH_ICLR"/>
    <property type="match status" value="1"/>
</dbReference>
<dbReference type="InterPro" id="IPR050707">
    <property type="entry name" value="HTH_MetabolicPath_Reg"/>
</dbReference>
<dbReference type="Pfam" id="PF01614">
    <property type="entry name" value="IclR_C"/>
    <property type="match status" value="1"/>
</dbReference>
<dbReference type="PANTHER" id="PTHR30136">
    <property type="entry name" value="HELIX-TURN-HELIX TRANSCRIPTIONAL REGULATOR, ICLR FAMILY"/>
    <property type="match status" value="1"/>
</dbReference>
<evidence type="ECO:0000256" key="3">
    <source>
        <dbReference type="ARBA" id="ARBA00023163"/>
    </source>
</evidence>
<protein>
    <submittedName>
        <fullName evidence="7">IclR family transcriptional regulator</fullName>
    </submittedName>
</protein>
<keyword evidence="2" id="KW-0238">DNA-binding</keyword>
<evidence type="ECO:0000259" key="6">
    <source>
        <dbReference type="PROSITE" id="PS51078"/>
    </source>
</evidence>
<feature type="domain" description="HTH iclR-type" evidence="5">
    <location>
        <begin position="30"/>
        <end position="91"/>
    </location>
</feature>
<dbReference type="InterPro" id="IPR029016">
    <property type="entry name" value="GAF-like_dom_sf"/>
</dbReference>
<keyword evidence="3" id="KW-0804">Transcription</keyword>
<proteinExistence type="predicted"/>
<keyword evidence="1" id="KW-0805">Transcription regulation</keyword>
<name>A0ABY0IUJ1_9RHOO</name>